<organism evidence="6 7">
    <name type="scientific">Rhizocola hellebori</name>
    <dbReference type="NCBI Taxonomy" id="1392758"/>
    <lineage>
        <taxon>Bacteria</taxon>
        <taxon>Bacillati</taxon>
        <taxon>Actinomycetota</taxon>
        <taxon>Actinomycetes</taxon>
        <taxon>Micromonosporales</taxon>
        <taxon>Micromonosporaceae</taxon>
        <taxon>Rhizocola</taxon>
    </lineage>
</organism>
<dbReference type="Gene3D" id="1.10.10.10">
    <property type="entry name" value="Winged helix-like DNA-binding domain superfamily/Winged helix DNA-binding domain"/>
    <property type="match status" value="1"/>
</dbReference>
<dbReference type="Proteomes" id="UP000612899">
    <property type="component" value="Unassembled WGS sequence"/>
</dbReference>
<feature type="domain" description="HTH lysR-type" evidence="5">
    <location>
        <begin position="5"/>
        <end position="62"/>
    </location>
</feature>
<name>A0A8J3QI44_9ACTN</name>
<accession>A0A8J3QI44</accession>
<keyword evidence="2" id="KW-0805">Transcription regulation</keyword>
<keyword evidence="4" id="KW-0804">Transcription</keyword>
<protein>
    <submittedName>
        <fullName evidence="6">LysR family transcriptional regulator</fullName>
    </submittedName>
</protein>
<proteinExistence type="inferred from homology"/>
<dbReference type="PROSITE" id="PS50931">
    <property type="entry name" value="HTH_LYSR"/>
    <property type="match status" value="1"/>
</dbReference>
<evidence type="ECO:0000256" key="4">
    <source>
        <dbReference type="ARBA" id="ARBA00023163"/>
    </source>
</evidence>
<dbReference type="InterPro" id="IPR036388">
    <property type="entry name" value="WH-like_DNA-bd_sf"/>
</dbReference>
<dbReference type="Pfam" id="PF00126">
    <property type="entry name" value="HTH_1"/>
    <property type="match status" value="1"/>
</dbReference>
<dbReference type="InterPro" id="IPR005119">
    <property type="entry name" value="LysR_subst-bd"/>
</dbReference>
<keyword evidence="3" id="KW-0238">DNA-binding</keyword>
<dbReference type="PANTHER" id="PTHR30346">
    <property type="entry name" value="TRANSCRIPTIONAL DUAL REGULATOR HCAR-RELATED"/>
    <property type="match status" value="1"/>
</dbReference>
<dbReference type="InterPro" id="IPR036390">
    <property type="entry name" value="WH_DNA-bd_sf"/>
</dbReference>
<dbReference type="GO" id="GO:0032993">
    <property type="term" value="C:protein-DNA complex"/>
    <property type="evidence" value="ECO:0007669"/>
    <property type="project" value="TreeGrafter"/>
</dbReference>
<dbReference type="SUPFAM" id="SSF46785">
    <property type="entry name" value="Winged helix' DNA-binding domain"/>
    <property type="match status" value="1"/>
</dbReference>
<dbReference type="FunFam" id="1.10.10.10:FF:000001">
    <property type="entry name" value="LysR family transcriptional regulator"/>
    <property type="match status" value="1"/>
</dbReference>
<comment type="caution">
    <text evidence="6">The sequence shown here is derived from an EMBL/GenBank/DDBJ whole genome shotgun (WGS) entry which is preliminary data.</text>
</comment>
<dbReference type="InterPro" id="IPR000847">
    <property type="entry name" value="LysR_HTH_N"/>
</dbReference>
<dbReference type="AlphaFoldDB" id="A0A8J3QI44"/>
<dbReference type="Gene3D" id="3.40.190.10">
    <property type="entry name" value="Periplasmic binding protein-like II"/>
    <property type="match status" value="2"/>
</dbReference>
<evidence type="ECO:0000256" key="1">
    <source>
        <dbReference type="ARBA" id="ARBA00009437"/>
    </source>
</evidence>
<gene>
    <name evidence="6" type="ORF">Rhe02_93650</name>
</gene>
<evidence type="ECO:0000313" key="6">
    <source>
        <dbReference type="EMBL" id="GIH11298.1"/>
    </source>
</evidence>
<reference evidence="6" key="1">
    <citation type="submission" date="2021-01" db="EMBL/GenBank/DDBJ databases">
        <title>Whole genome shotgun sequence of Rhizocola hellebori NBRC 109834.</title>
        <authorList>
            <person name="Komaki H."/>
            <person name="Tamura T."/>
        </authorList>
    </citation>
    <scope>NUCLEOTIDE SEQUENCE</scope>
    <source>
        <strain evidence="6">NBRC 109834</strain>
    </source>
</reference>
<dbReference type="PRINTS" id="PR00039">
    <property type="entry name" value="HTHLYSR"/>
</dbReference>
<dbReference type="PANTHER" id="PTHR30346:SF0">
    <property type="entry name" value="HCA OPERON TRANSCRIPTIONAL ACTIVATOR HCAR"/>
    <property type="match status" value="1"/>
</dbReference>
<dbReference type="SUPFAM" id="SSF53850">
    <property type="entry name" value="Periplasmic binding protein-like II"/>
    <property type="match status" value="1"/>
</dbReference>
<evidence type="ECO:0000256" key="2">
    <source>
        <dbReference type="ARBA" id="ARBA00023015"/>
    </source>
</evidence>
<dbReference type="Pfam" id="PF03466">
    <property type="entry name" value="LysR_substrate"/>
    <property type="match status" value="1"/>
</dbReference>
<sequence length="301" mass="33088">MADHLDFRLLRYYVAVAEELHFTRAAQRLYVAQQALSRDVRKLEEIVGVPLLQRTTRSVALTPAGERMLDRARELIALYEQTLHELRGDQASLFVDVAGRGLLPSRVLTRARQLVSGFDFVARFGGGLADSLPRLANRELDVVFGALGEPAPAGVEHRLVCAEPLALLVPVGHRLAGSAELAPQALRDAQVCWRAGDHVEPEWERLAVDLLASVGAPTDPASAHAQVRGLDELEYHLHSRNAPVLTLASQPPVPRAELIPLTGAPSYPWSMWWRKGFRHPGLEALHTAVDEMSSRPGGWTS</sequence>
<keyword evidence="7" id="KW-1185">Reference proteome</keyword>
<dbReference type="GO" id="GO:0003677">
    <property type="term" value="F:DNA binding"/>
    <property type="evidence" value="ECO:0007669"/>
    <property type="project" value="UniProtKB-KW"/>
</dbReference>
<evidence type="ECO:0000256" key="3">
    <source>
        <dbReference type="ARBA" id="ARBA00023125"/>
    </source>
</evidence>
<comment type="similarity">
    <text evidence="1">Belongs to the LysR transcriptional regulatory family.</text>
</comment>
<dbReference type="RefSeq" id="WP_203915020.1">
    <property type="nucleotide sequence ID" value="NZ_BONY01000127.1"/>
</dbReference>
<evidence type="ECO:0000259" key="5">
    <source>
        <dbReference type="PROSITE" id="PS50931"/>
    </source>
</evidence>
<evidence type="ECO:0000313" key="7">
    <source>
        <dbReference type="Proteomes" id="UP000612899"/>
    </source>
</evidence>
<dbReference type="GO" id="GO:0003700">
    <property type="term" value="F:DNA-binding transcription factor activity"/>
    <property type="evidence" value="ECO:0007669"/>
    <property type="project" value="InterPro"/>
</dbReference>
<dbReference type="EMBL" id="BONY01000127">
    <property type="protein sequence ID" value="GIH11298.1"/>
    <property type="molecule type" value="Genomic_DNA"/>
</dbReference>